<organism evidence="1">
    <name type="scientific">Pelagomonas calceolata</name>
    <dbReference type="NCBI Taxonomy" id="35677"/>
    <lineage>
        <taxon>Eukaryota</taxon>
        <taxon>Sar</taxon>
        <taxon>Stramenopiles</taxon>
        <taxon>Ochrophyta</taxon>
        <taxon>Pelagophyceae</taxon>
        <taxon>Pelagomonadales</taxon>
        <taxon>Pelagomonadaceae</taxon>
        <taxon>Pelagomonas</taxon>
    </lineage>
</organism>
<dbReference type="EMBL" id="CAKKNE010000006">
    <property type="protein sequence ID" value="CAH0378588.1"/>
    <property type="molecule type" value="Genomic_DNA"/>
</dbReference>
<dbReference type="EMBL" id="HBIW01009878">
    <property type="protein sequence ID" value="CAE0692994.1"/>
    <property type="molecule type" value="Transcribed_RNA"/>
</dbReference>
<proteinExistence type="predicted"/>
<name>A0A7S3ZT27_9STRA</name>
<reference evidence="2" key="2">
    <citation type="submission" date="2021-11" db="EMBL/GenBank/DDBJ databases">
        <authorList>
            <consortium name="Genoscope - CEA"/>
            <person name="William W."/>
        </authorList>
    </citation>
    <scope>NUCLEOTIDE SEQUENCE</scope>
</reference>
<keyword evidence="3" id="KW-1185">Reference proteome</keyword>
<dbReference type="AlphaFoldDB" id="A0A7S3ZT27"/>
<accession>A0A7S3ZT27</accession>
<dbReference type="Proteomes" id="UP000789595">
    <property type="component" value="Unassembled WGS sequence"/>
</dbReference>
<evidence type="ECO:0000313" key="2">
    <source>
        <dbReference type="EMBL" id="CAH0378588.1"/>
    </source>
</evidence>
<protein>
    <submittedName>
        <fullName evidence="1">Uncharacterized protein</fullName>
    </submittedName>
</protein>
<reference evidence="1" key="1">
    <citation type="submission" date="2021-01" db="EMBL/GenBank/DDBJ databases">
        <authorList>
            <person name="Corre E."/>
            <person name="Pelletier E."/>
            <person name="Niang G."/>
            <person name="Scheremetjew M."/>
            <person name="Finn R."/>
            <person name="Kale V."/>
            <person name="Holt S."/>
            <person name="Cochrane G."/>
            <person name="Meng A."/>
            <person name="Brown T."/>
            <person name="Cohen L."/>
        </authorList>
    </citation>
    <scope>NUCLEOTIDE SEQUENCE</scope>
    <source>
        <strain evidence="1">CCMP1756</strain>
    </source>
</reference>
<sequence>MKNDTRSAFLAPFRADRATAESDIIAHMAVDDLRQFAAAAAHRMSVYSVSAFLAETLFLVKTPPKAPRFGSGLPSYHVGHLRDFGAQRPRGCRKKAFRAAYARKIELFTCCPSGAANWLDGISAGMASI</sequence>
<gene>
    <name evidence="1" type="ORF">PCAL00307_LOCUS8430</name>
    <name evidence="2" type="ORF">PECAL_6P01790</name>
</gene>
<evidence type="ECO:0000313" key="1">
    <source>
        <dbReference type="EMBL" id="CAE0692994.1"/>
    </source>
</evidence>
<evidence type="ECO:0000313" key="3">
    <source>
        <dbReference type="Proteomes" id="UP000789595"/>
    </source>
</evidence>